<keyword evidence="1" id="KW-0812">Transmembrane</keyword>
<keyword evidence="3" id="KW-1185">Reference proteome</keyword>
<keyword evidence="1" id="KW-0472">Membrane</keyword>
<proteinExistence type="predicted"/>
<feature type="transmembrane region" description="Helical" evidence="1">
    <location>
        <begin position="31"/>
        <end position="51"/>
    </location>
</feature>
<keyword evidence="1" id="KW-1133">Transmembrane helix</keyword>
<dbReference type="InterPro" id="IPR025664">
    <property type="entry name" value="Spore_III_AC/AD"/>
</dbReference>
<accession>A0A498CQN6</accession>
<name>A0A498CQN6_9FIRM</name>
<evidence type="ECO:0000256" key="1">
    <source>
        <dbReference type="SAM" id="Phobius"/>
    </source>
</evidence>
<evidence type="ECO:0000313" key="2">
    <source>
        <dbReference type="EMBL" id="RLL14575.1"/>
    </source>
</evidence>
<dbReference type="AlphaFoldDB" id="A0A498CQN6"/>
<dbReference type="EMBL" id="RCHT01000001">
    <property type="protein sequence ID" value="RLL14575.1"/>
    <property type="molecule type" value="Genomic_DNA"/>
</dbReference>
<evidence type="ECO:0000313" key="3">
    <source>
        <dbReference type="Proteomes" id="UP000276301"/>
    </source>
</evidence>
<organism evidence="2 3">
    <name type="scientific">Anaerotruncus massiliensis</name>
    <name type="common">ex Liu et al. 2021</name>
    <dbReference type="NCBI Taxonomy" id="2321404"/>
    <lineage>
        <taxon>Bacteria</taxon>
        <taxon>Bacillati</taxon>
        <taxon>Bacillota</taxon>
        <taxon>Clostridia</taxon>
        <taxon>Eubacteriales</taxon>
        <taxon>Oscillospiraceae</taxon>
        <taxon>Anaerotruncus</taxon>
    </lineage>
</organism>
<gene>
    <name evidence="2" type="ORF">D4A47_00915</name>
</gene>
<comment type="caution">
    <text evidence="2">The sequence shown here is derived from an EMBL/GenBank/DDBJ whole genome shotgun (WGS) entry which is preliminary data.</text>
</comment>
<dbReference type="Pfam" id="PF06686">
    <property type="entry name" value="SpoIIIAC"/>
    <property type="match status" value="2"/>
</dbReference>
<reference evidence="2 3" key="1">
    <citation type="submission" date="2018-10" db="EMBL/GenBank/DDBJ databases">
        <title>Anaerotruncus faecis sp. nov., isolated from human feces.</title>
        <authorList>
            <person name="Wang Y.-J."/>
        </authorList>
    </citation>
    <scope>NUCLEOTIDE SEQUENCE [LARGE SCALE GENOMIC DNA]</scope>
    <source>
        <strain evidence="2 3">22A2-44</strain>
    </source>
</reference>
<sequence>MNMMTITGLAIVAVALGTVLKQKNPEYSLLLSLTAGVLILGMIITSALPLFERIRSLFEATGAKAEYVQILFKALGLCFITQIACDACRDLGETAIASKVETAGKLSVLLVSLPLFEKILGIAGGLIGGAG</sequence>
<dbReference type="RefSeq" id="WP_101550777.1">
    <property type="nucleotide sequence ID" value="NZ_DBFBJK010000508.1"/>
</dbReference>
<dbReference type="Proteomes" id="UP000276301">
    <property type="component" value="Unassembled WGS sequence"/>
</dbReference>
<protein>
    <submittedName>
        <fullName evidence="2">Stage III sporulation protein AD</fullName>
    </submittedName>
</protein>